<feature type="binding site" evidence="4">
    <location>
        <position position="48"/>
    </location>
    <ligand>
        <name>substrate</name>
    </ligand>
</feature>
<evidence type="ECO:0000256" key="3">
    <source>
        <dbReference type="ARBA" id="ARBA00022840"/>
    </source>
</evidence>
<evidence type="ECO:0000256" key="5">
    <source>
        <dbReference type="RuleBase" id="RU361279"/>
    </source>
</evidence>
<keyword evidence="5" id="KW-0479">Metal-binding</keyword>
<name>A0A4R2RGY8_9RHOB</name>
<dbReference type="AlphaFoldDB" id="A0A4R2RGY8"/>
<sequence>MSAEKAALRRMARERRAAAHGGVRGAAACARLIDHLGPSLGRPMAGYMPIRTELDPRPAMVKLSACGVVALPVIEAAAKPLRFRRWTPGCATVAGPFGVEVPVEGQDIVPEVLIVPLLAFDRTGARLGYGGGFYDRTLAQLRSRGPVLAVGLAYAAQELPHLPSEPTDQPLDAIVTEEGVIAF</sequence>
<proteinExistence type="inferred from homology"/>
<dbReference type="GO" id="GO:0009396">
    <property type="term" value="P:folic acid-containing compound biosynthetic process"/>
    <property type="evidence" value="ECO:0007669"/>
    <property type="project" value="TreeGrafter"/>
</dbReference>
<keyword evidence="7" id="KW-1185">Reference proteome</keyword>
<dbReference type="GO" id="GO:0030272">
    <property type="term" value="F:5-formyltetrahydrofolate cyclo-ligase activity"/>
    <property type="evidence" value="ECO:0007669"/>
    <property type="project" value="UniProtKB-EC"/>
</dbReference>
<dbReference type="GO" id="GO:0035999">
    <property type="term" value="P:tetrahydrofolate interconversion"/>
    <property type="evidence" value="ECO:0007669"/>
    <property type="project" value="TreeGrafter"/>
</dbReference>
<dbReference type="InterPro" id="IPR037171">
    <property type="entry name" value="NagB/RpiA_transferase-like"/>
</dbReference>
<dbReference type="EMBL" id="SLXU01000001">
    <property type="protein sequence ID" value="TCP62962.1"/>
    <property type="molecule type" value="Genomic_DNA"/>
</dbReference>
<comment type="catalytic activity">
    <reaction evidence="5">
        <text>(6S)-5-formyl-5,6,7,8-tetrahydrofolate + ATP = (6R)-5,10-methenyltetrahydrofolate + ADP + phosphate</text>
        <dbReference type="Rhea" id="RHEA:10488"/>
        <dbReference type="ChEBI" id="CHEBI:30616"/>
        <dbReference type="ChEBI" id="CHEBI:43474"/>
        <dbReference type="ChEBI" id="CHEBI:57455"/>
        <dbReference type="ChEBI" id="CHEBI:57457"/>
        <dbReference type="ChEBI" id="CHEBI:456216"/>
        <dbReference type="EC" id="6.3.3.2"/>
    </reaction>
</comment>
<dbReference type="GO" id="GO:0046872">
    <property type="term" value="F:metal ion binding"/>
    <property type="evidence" value="ECO:0007669"/>
    <property type="project" value="UniProtKB-KW"/>
</dbReference>
<dbReference type="NCBIfam" id="TIGR02727">
    <property type="entry name" value="MTHFS_bact"/>
    <property type="match status" value="1"/>
</dbReference>
<dbReference type="PANTHER" id="PTHR23407:SF1">
    <property type="entry name" value="5-FORMYLTETRAHYDROFOLATE CYCLO-LIGASE"/>
    <property type="match status" value="1"/>
</dbReference>
<dbReference type="Gene3D" id="3.40.50.10420">
    <property type="entry name" value="NagB/RpiA/CoA transferase-like"/>
    <property type="match status" value="1"/>
</dbReference>
<comment type="cofactor">
    <cofactor evidence="5">
        <name>Mg(2+)</name>
        <dbReference type="ChEBI" id="CHEBI:18420"/>
    </cofactor>
</comment>
<feature type="binding site" evidence="4">
    <location>
        <begin position="126"/>
        <end position="134"/>
    </location>
    <ligand>
        <name>ATP</name>
        <dbReference type="ChEBI" id="CHEBI:30616"/>
    </ligand>
</feature>
<dbReference type="EC" id="6.3.3.2" evidence="5"/>
<dbReference type="InterPro" id="IPR002698">
    <property type="entry name" value="FTHF_cligase"/>
</dbReference>
<dbReference type="SUPFAM" id="SSF100950">
    <property type="entry name" value="NagB/RpiA/CoA transferase-like"/>
    <property type="match status" value="1"/>
</dbReference>
<dbReference type="Proteomes" id="UP000295050">
    <property type="component" value="Unassembled WGS sequence"/>
</dbReference>
<evidence type="ECO:0000256" key="1">
    <source>
        <dbReference type="ARBA" id="ARBA00010638"/>
    </source>
</evidence>
<organism evidence="6 7">
    <name type="scientific">Rhodovulum bhavnagarense</name>
    <dbReference type="NCBI Taxonomy" id="992286"/>
    <lineage>
        <taxon>Bacteria</taxon>
        <taxon>Pseudomonadati</taxon>
        <taxon>Pseudomonadota</taxon>
        <taxon>Alphaproteobacteria</taxon>
        <taxon>Rhodobacterales</taxon>
        <taxon>Paracoccaceae</taxon>
        <taxon>Rhodovulum</taxon>
    </lineage>
</organism>
<dbReference type="PIRSF" id="PIRSF006806">
    <property type="entry name" value="FTHF_cligase"/>
    <property type="match status" value="1"/>
</dbReference>
<dbReference type="GO" id="GO:0005524">
    <property type="term" value="F:ATP binding"/>
    <property type="evidence" value="ECO:0007669"/>
    <property type="project" value="UniProtKB-KW"/>
</dbReference>
<dbReference type="RefSeq" id="WP_279432530.1">
    <property type="nucleotide sequence ID" value="NZ_SLXU01000001.1"/>
</dbReference>
<dbReference type="InterPro" id="IPR024185">
    <property type="entry name" value="FTHF_cligase-like_sf"/>
</dbReference>
<protein>
    <recommendedName>
        <fullName evidence="5">5-formyltetrahydrofolate cyclo-ligase</fullName>
        <ecNumber evidence="5">6.3.3.2</ecNumber>
    </recommendedName>
</protein>
<evidence type="ECO:0000313" key="7">
    <source>
        <dbReference type="Proteomes" id="UP000295050"/>
    </source>
</evidence>
<comment type="similarity">
    <text evidence="1 5">Belongs to the 5-formyltetrahydrofolate cyclo-ligase family.</text>
</comment>
<evidence type="ECO:0000256" key="4">
    <source>
        <dbReference type="PIRSR" id="PIRSR006806-1"/>
    </source>
</evidence>
<feature type="binding site" evidence="4">
    <location>
        <position position="53"/>
    </location>
    <ligand>
        <name>substrate</name>
    </ligand>
</feature>
<dbReference type="Pfam" id="PF01812">
    <property type="entry name" value="5-FTHF_cyc-lig"/>
    <property type="match status" value="1"/>
</dbReference>
<keyword evidence="2 4" id="KW-0547">Nucleotide-binding</keyword>
<gene>
    <name evidence="6" type="ORF">EV663_101225</name>
</gene>
<keyword evidence="6" id="KW-0436">Ligase</keyword>
<evidence type="ECO:0000256" key="2">
    <source>
        <dbReference type="ARBA" id="ARBA00022741"/>
    </source>
</evidence>
<keyword evidence="5" id="KW-0460">Magnesium</keyword>
<comment type="caution">
    <text evidence="6">The sequence shown here is derived from an EMBL/GenBank/DDBJ whole genome shotgun (WGS) entry which is preliminary data.</text>
</comment>
<accession>A0A4R2RGY8</accession>
<dbReference type="PANTHER" id="PTHR23407">
    <property type="entry name" value="ATPASE INHIBITOR/5-FORMYLTETRAHYDROFOLATE CYCLO-LIGASE"/>
    <property type="match status" value="1"/>
</dbReference>
<keyword evidence="3 4" id="KW-0067">ATP-binding</keyword>
<reference evidence="6 7" key="1">
    <citation type="submission" date="2019-03" db="EMBL/GenBank/DDBJ databases">
        <title>Genomic Encyclopedia of Type Strains, Phase IV (KMG-IV): sequencing the most valuable type-strain genomes for metagenomic binning, comparative biology and taxonomic classification.</title>
        <authorList>
            <person name="Goeker M."/>
        </authorList>
    </citation>
    <scope>NUCLEOTIDE SEQUENCE [LARGE SCALE GENOMIC DNA]</scope>
    <source>
        <strain evidence="6 7">DSM 24766</strain>
    </source>
</reference>
<evidence type="ECO:0000313" key="6">
    <source>
        <dbReference type="EMBL" id="TCP62962.1"/>
    </source>
</evidence>
<feature type="binding site" evidence="4">
    <location>
        <begin position="5"/>
        <end position="9"/>
    </location>
    <ligand>
        <name>ATP</name>
        <dbReference type="ChEBI" id="CHEBI:30616"/>
    </ligand>
</feature>